<proteinExistence type="inferred from homology"/>
<sequence>MPCAVAAPTGRLSADVRRFRRRDGRPVMTGSQRRAAVVVGVDASQSSRAAVRWAAGEAARRDSTLKLLHIDGRRRESEAAQDNLAAASVAREAEPSVATEHEVKPGGIADELVAASGAASLLVLGTHGFGALRGAPIGTVAMEVAGHARCPVVVVRGLTAPRRGEVVVGVDPSGDSERALVFALDRASARNTDLVVVHAWHDSVLEAGAELASVEESEERALEDRVAAWRDKYPGVVLRLAVVRDRNVARALIRVVPNAGLIVIGSSGGGLGSTAQGLLSRARCPVALIGRAARG</sequence>
<comment type="caution">
    <text evidence="3">The sequence shown here is derived from an EMBL/GenBank/DDBJ whole genome shotgun (WGS) entry which is preliminary data.</text>
</comment>
<dbReference type="InterPro" id="IPR006016">
    <property type="entry name" value="UspA"/>
</dbReference>
<dbReference type="SUPFAM" id="SSF52402">
    <property type="entry name" value="Adenine nucleotide alpha hydrolases-like"/>
    <property type="match status" value="2"/>
</dbReference>
<dbReference type="EMBL" id="NMQU01000035">
    <property type="protein sequence ID" value="OXM51164.1"/>
    <property type="molecule type" value="Genomic_DNA"/>
</dbReference>
<protein>
    <submittedName>
        <fullName evidence="3">Universal stress protein</fullName>
    </submittedName>
</protein>
<dbReference type="Pfam" id="PF00582">
    <property type="entry name" value="Usp"/>
    <property type="match status" value="2"/>
</dbReference>
<feature type="domain" description="UspA" evidence="2">
    <location>
        <begin position="166"/>
        <end position="289"/>
    </location>
</feature>
<dbReference type="Proteomes" id="UP000215563">
    <property type="component" value="Unassembled WGS sequence"/>
</dbReference>
<dbReference type="PRINTS" id="PR01438">
    <property type="entry name" value="UNVRSLSTRESS"/>
</dbReference>
<evidence type="ECO:0000256" key="1">
    <source>
        <dbReference type="ARBA" id="ARBA00008791"/>
    </source>
</evidence>
<name>A0A229RXT7_AMYAL</name>
<dbReference type="InterPro" id="IPR014729">
    <property type="entry name" value="Rossmann-like_a/b/a_fold"/>
</dbReference>
<gene>
    <name evidence="3" type="ORF">CFP75_14420</name>
</gene>
<keyword evidence="4" id="KW-1185">Reference proteome</keyword>
<accession>A0A229RXT7</accession>
<feature type="domain" description="UspA" evidence="2">
    <location>
        <begin position="37"/>
        <end position="156"/>
    </location>
</feature>
<reference evidence="3 4" key="1">
    <citation type="submission" date="2017-07" db="EMBL/GenBank/DDBJ databases">
        <title>Amycolatopsis alba DSM 44262 Genome sequencing and assembly.</title>
        <authorList>
            <person name="Kaur N."/>
            <person name="Mayilraj S."/>
        </authorList>
    </citation>
    <scope>NUCLEOTIDE SEQUENCE [LARGE SCALE GENOMIC DNA]</scope>
    <source>
        <strain evidence="3 4">DSM 44262</strain>
    </source>
</reference>
<comment type="similarity">
    <text evidence="1">Belongs to the universal stress protein A family.</text>
</comment>
<evidence type="ECO:0000259" key="2">
    <source>
        <dbReference type="Pfam" id="PF00582"/>
    </source>
</evidence>
<evidence type="ECO:0000313" key="4">
    <source>
        <dbReference type="Proteomes" id="UP000215563"/>
    </source>
</evidence>
<dbReference type="RefSeq" id="WP_020635922.1">
    <property type="nucleotide sequence ID" value="NZ_KB913032.1"/>
</dbReference>
<evidence type="ECO:0000313" key="3">
    <source>
        <dbReference type="EMBL" id="OXM51164.1"/>
    </source>
</evidence>
<dbReference type="AlphaFoldDB" id="A0A229RXT7"/>
<dbReference type="PANTHER" id="PTHR46268:SF6">
    <property type="entry name" value="UNIVERSAL STRESS PROTEIN UP12"/>
    <property type="match status" value="1"/>
</dbReference>
<dbReference type="InterPro" id="IPR006015">
    <property type="entry name" value="Universal_stress_UspA"/>
</dbReference>
<organism evidence="3 4">
    <name type="scientific">Amycolatopsis alba DSM 44262</name>
    <dbReference type="NCBI Taxonomy" id="1125972"/>
    <lineage>
        <taxon>Bacteria</taxon>
        <taxon>Bacillati</taxon>
        <taxon>Actinomycetota</taxon>
        <taxon>Actinomycetes</taxon>
        <taxon>Pseudonocardiales</taxon>
        <taxon>Pseudonocardiaceae</taxon>
        <taxon>Amycolatopsis</taxon>
    </lineage>
</organism>
<dbReference type="Gene3D" id="3.40.50.620">
    <property type="entry name" value="HUPs"/>
    <property type="match status" value="2"/>
</dbReference>
<dbReference type="PANTHER" id="PTHR46268">
    <property type="entry name" value="STRESS RESPONSE PROTEIN NHAX"/>
    <property type="match status" value="1"/>
</dbReference>